<dbReference type="GO" id="GO:1904680">
    <property type="term" value="F:peptide transmembrane transporter activity"/>
    <property type="evidence" value="ECO:0007669"/>
    <property type="project" value="TreeGrafter"/>
</dbReference>
<evidence type="ECO:0000256" key="2">
    <source>
        <dbReference type="ARBA" id="ARBA00005695"/>
    </source>
</evidence>
<dbReference type="InterPro" id="IPR030678">
    <property type="entry name" value="Peptide/Ni-bd"/>
</dbReference>
<keyword evidence="5" id="KW-1185">Reference proteome</keyword>
<comment type="subcellular location">
    <subcellularLocation>
        <location evidence="1">Periplasm</location>
    </subcellularLocation>
</comment>
<name>A0A936YTN6_9HYPH</name>
<dbReference type="SUPFAM" id="SSF53850">
    <property type="entry name" value="Periplasmic binding protein-like II"/>
    <property type="match status" value="1"/>
</dbReference>
<dbReference type="GO" id="GO:0043190">
    <property type="term" value="C:ATP-binding cassette (ABC) transporter complex"/>
    <property type="evidence" value="ECO:0007669"/>
    <property type="project" value="InterPro"/>
</dbReference>
<dbReference type="PANTHER" id="PTHR30290:SF83">
    <property type="entry name" value="ABC TRANSPORTER SUBSTRATE-BINDING PROTEIN"/>
    <property type="match status" value="1"/>
</dbReference>
<dbReference type="CDD" id="cd00995">
    <property type="entry name" value="PBP2_NikA_DppA_OppA_like"/>
    <property type="match status" value="1"/>
</dbReference>
<dbReference type="Gene3D" id="3.90.76.10">
    <property type="entry name" value="Dipeptide-binding Protein, Domain 1"/>
    <property type="match status" value="1"/>
</dbReference>
<dbReference type="Gene3D" id="3.10.105.10">
    <property type="entry name" value="Dipeptide-binding Protein, Domain 3"/>
    <property type="match status" value="1"/>
</dbReference>
<sequence>MWNTEEQKPVLELAEKVASSEDGLTYTFTLKDGMTFHNGRKLVASDIAYSYERMLTMDPVSPTSGYLQVIVGAKALQDGQAKTLAGVKVIDDKTLSITFTEKVDPAYQFYQPGTAIVPKEEVERLGDKFGLTPVGSGPFMFKDWVQGSEVTLVKYPGYHEKGKPYLDSVAFKIMQEGASRDIAFRAKELDSIIVEAPQYNSYKNDPEYSGDLIEVAEMFTRLIVWNQKYEPLANRKVRQAISYAIDEDAINRKFLKGKAYNPVGWLPESSEAFDTGATGLGYDLEKAKALMKEAGYENGFELKILGSANMSYGVAVAEIVGQYLSKINIKVTTQQLEEGILYDKMVADDYQGIIWSFGSGPEPLVALKRWHSKTVNTSGNYAHYNNPEYDALLDKAQAENDPATRIALIKQADAVFRDDAAVWLLNYNKAVLAVQPWVHGLKPVAIEIMYQDLADVWVEKTSPRAKQ</sequence>
<dbReference type="GO" id="GO:0030288">
    <property type="term" value="C:outer membrane-bounded periplasmic space"/>
    <property type="evidence" value="ECO:0007669"/>
    <property type="project" value="UniProtKB-ARBA"/>
</dbReference>
<dbReference type="Proteomes" id="UP000633219">
    <property type="component" value="Unassembled WGS sequence"/>
</dbReference>
<evidence type="ECO:0000256" key="1">
    <source>
        <dbReference type="ARBA" id="ARBA00004418"/>
    </source>
</evidence>
<dbReference type="Gene3D" id="3.40.190.10">
    <property type="entry name" value="Periplasmic binding protein-like II"/>
    <property type="match status" value="1"/>
</dbReference>
<dbReference type="AlphaFoldDB" id="A0A936YTN6"/>
<gene>
    <name evidence="4" type="ORF">JJB09_19545</name>
</gene>
<dbReference type="Pfam" id="PF00496">
    <property type="entry name" value="SBP_bac_5"/>
    <property type="match status" value="1"/>
</dbReference>
<protein>
    <submittedName>
        <fullName evidence="4">ABC transporter substrate-binding protein</fullName>
    </submittedName>
</protein>
<feature type="domain" description="Solute-binding protein family 5" evidence="3">
    <location>
        <begin position="8"/>
        <end position="373"/>
    </location>
</feature>
<organism evidence="4 5">
    <name type="scientific">Rhizobium setariae</name>
    <dbReference type="NCBI Taxonomy" id="2801340"/>
    <lineage>
        <taxon>Bacteria</taxon>
        <taxon>Pseudomonadati</taxon>
        <taxon>Pseudomonadota</taxon>
        <taxon>Alphaproteobacteria</taxon>
        <taxon>Hyphomicrobiales</taxon>
        <taxon>Rhizobiaceae</taxon>
        <taxon>Rhizobium/Agrobacterium group</taxon>
        <taxon>Rhizobium</taxon>
    </lineage>
</organism>
<comment type="similarity">
    <text evidence="2">Belongs to the bacterial solute-binding protein 5 family.</text>
</comment>
<proteinExistence type="inferred from homology"/>
<accession>A0A936YTN6</accession>
<dbReference type="InterPro" id="IPR039424">
    <property type="entry name" value="SBP_5"/>
</dbReference>
<evidence type="ECO:0000313" key="4">
    <source>
        <dbReference type="EMBL" id="MBL0374224.1"/>
    </source>
</evidence>
<dbReference type="PANTHER" id="PTHR30290">
    <property type="entry name" value="PERIPLASMIC BINDING COMPONENT OF ABC TRANSPORTER"/>
    <property type="match status" value="1"/>
</dbReference>
<reference evidence="4" key="1">
    <citation type="submission" date="2021-01" db="EMBL/GenBank/DDBJ databases">
        <title>Rhizobium sp. strain KVB221 16S ribosomal RNA gene Genome sequencing and assembly.</title>
        <authorList>
            <person name="Kang M."/>
        </authorList>
    </citation>
    <scope>NUCLEOTIDE SEQUENCE</scope>
    <source>
        <strain evidence="4">KVB221</strain>
    </source>
</reference>
<evidence type="ECO:0000313" key="5">
    <source>
        <dbReference type="Proteomes" id="UP000633219"/>
    </source>
</evidence>
<dbReference type="GO" id="GO:0015833">
    <property type="term" value="P:peptide transport"/>
    <property type="evidence" value="ECO:0007669"/>
    <property type="project" value="TreeGrafter"/>
</dbReference>
<dbReference type="PIRSF" id="PIRSF002741">
    <property type="entry name" value="MppA"/>
    <property type="match status" value="1"/>
</dbReference>
<comment type="caution">
    <text evidence="4">The sequence shown here is derived from an EMBL/GenBank/DDBJ whole genome shotgun (WGS) entry which is preliminary data.</text>
</comment>
<dbReference type="EMBL" id="JAEQNC010000012">
    <property type="protein sequence ID" value="MBL0374224.1"/>
    <property type="molecule type" value="Genomic_DNA"/>
</dbReference>
<dbReference type="InterPro" id="IPR000914">
    <property type="entry name" value="SBP_5_dom"/>
</dbReference>
<evidence type="ECO:0000259" key="3">
    <source>
        <dbReference type="Pfam" id="PF00496"/>
    </source>
</evidence>